<organism evidence="8 9">
    <name type="scientific">Candidatus Curtissbacteria bacterium RIFCSPHIGHO2_02_FULL_42_15</name>
    <dbReference type="NCBI Taxonomy" id="1797716"/>
    <lineage>
        <taxon>Bacteria</taxon>
        <taxon>Candidatus Curtissiibacteriota</taxon>
    </lineage>
</organism>
<comment type="caution">
    <text evidence="8">The sequence shown here is derived from an EMBL/GenBank/DDBJ whole genome shotgun (WGS) entry which is preliminary data.</text>
</comment>
<keyword evidence="4 7" id="KW-1133">Transmembrane helix</keyword>
<dbReference type="STRING" id="1797716.A3D07_01575"/>
<dbReference type="Gene3D" id="1.20.1080.10">
    <property type="entry name" value="Glycerol uptake facilitator protein"/>
    <property type="match status" value="1"/>
</dbReference>
<accession>A0A1F5GFL6</accession>
<evidence type="ECO:0008006" key="10">
    <source>
        <dbReference type="Google" id="ProtNLM"/>
    </source>
</evidence>
<feature type="transmembrane region" description="Helical" evidence="7">
    <location>
        <begin position="20"/>
        <end position="40"/>
    </location>
</feature>
<evidence type="ECO:0000256" key="5">
    <source>
        <dbReference type="ARBA" id="ARBA00023136"/>
    </source>
</evidence>
<evidence type="ECO:0000256" key="1">
    <source>
        <dbReference type="ARBA" id="ARBA00004141"/>
    </source>
</evidence>
<evidence type="ECO:0000313" key="9">
    <source>
        <dbReference type="Proteomes" id="UP000177124"/>
    </source>
</evidence>
<keyword evidence="6" id="KW-0813">Transport</keyword>
<dbReference type="PANTHER" id="PTHR19139:SF199">
    <property type="entry name" value="MIP17260P"/>
    <property type="match status" value="1"/>
</dbReference>
<evidence type="ECO:0000256" key="7">
    <source>
        <dbReference type="SAM" id="Phobius"/>
    </source>
</evidence>
<dbReference type="Proteomes" id="UP000177124">
    <property type="component" value="Unassembled WGS sequence"/>
</dbReference>
<feature type="transmembrane region" description="Helical" evidence="7">
    <location>
        <begin position="166"/>
        <end position="185"/>
    </location>
</feature>
<evidence type="ECO:0000256" key="2">
    <source>
        <dbReference type="ARBA" id="ARBA00006175"/>
    </source>
</evidence>
<dbReference type="InterPro" id="IPR023271">
    <property type="entry name" value="Aquaporin-like"/>
</dbReference>
<feature type="transmembrane region" description="Helical" evidence="7">
    <location>
        <begin position="46"/>
        <end position="71"/>
    </location>
</feature>
<proteinExistence type="inferred from homology"/>
<feature type="transmembrane region" description="Helical" evidence="7">
    <location>
        <begin position="91"/>
        <end position="114"/>
    </location>
</feature>
<evidence type="ECO:0000313" key="8">
    <source>
        <dbReference type="EMBL" id="OGD90644.1"/>
    </source>
</evidence>
<evidence type="ECO:0000256" key="6">
    <source>
        <dbReference type="RuleBase" id="RU000477"/>
    </source>
</evidence>
<feature type="transmembrane region" description="Helical" evidence="7">
    <location>
        <begin position="205"/>
        <end position="227"/>
    </location>
</feature>
<reference evidence="8 9" key="1">
    <citation type="journal article" date="2016" name="Nat. Commun.">
        <title>Thousands of microbial genomes shed light on interconnected biogeochemical processes in an aquifer system.</title>
        <authorList>
            <person name="Anantharaman K."/>
            <person name="Brown C.T."/>
            <person name="Hug L.A."/>
            <person name="Sharon I."/>
            <person name="Castelle C.J."/>
            <person name="Probst A.J."/>
            <person name="Thomas B.C."/>
            <person name="Singh A."/>
            <person name="Wilkins M.J."/>
            <person name="Karaoz U."/>
            <person name="Brodie E.L."/>
            <person name="Williams K.H."/>
            <person name="Hubbard S.S."/>
            <person name="Banfield J.F."/>
        </authorList>
    </citation>
    <scope>NUCLEOTIDE SEQUENCE [LARGE SCALE GENOMIC DNA]</scope>
</reference>
<dbReference type="PRINTS" id="PR00783">
    <property type="entry name" value="MINTRINSICP"/>
</dbReference>
<evidence type="ECO:0000256" key="3">
    <source>
        <dbReference type="ARBA" id="ARBA00022692"/>
    </source>
</evidence>
<sequence length="233" mass="24549">MSVSFVKSWFLDWRAYVAEFLGTLCFVFISSALVVSDIFFGNLGVLGISLGIGLSYSALIFLTAHLSGGFLNPAVTVALWLSQKLTGVKTIFFLIAQVLASFAAAGFVFLVFGQEAQKFGLGTPAVGFDLAPDVAVILEAFLVAILIFVIFGTMIDRAGPVSFGPLAIGLVVFALTLFDLPLSGASLNPARAIGPAVVSKKTLDLALFIIGPLGGSLFGPIYSLLFLKKAKSR</sequence>
<dbReference type="InterPro" id="IPR000425">
    <property type="entry name" value="MIP"/>
</dbReference>
<dbReference type="InterPro" id="IPR034294">
    <property type="entry name" value="Aquaporin_transptr"/>
</dbReference>
<comment type="subcellular location">
    <subcellularLocation>
        <location evidence="1">Membrane</location>
        <topology evidence="1">Multi-pass membrane protein</topology>
    </subcellularLocation>
</comment>
<dbReference type="AlphaFoldDB" id="A0A1F5GFL6"/>
<dbReference type="Pfam" id="PF00230">
    <property type="entry name" value="MIP"/>
    <property type="match status" value="1"/>
</dbReference>
<comment type="similarity">
    <text evidence="2 6">Belongs to the MIP/aquaporin (TC 1.A.8) family.</text>
</comment>
<evidence type="ECO:0000256" key="4">
    <source>
        <dbReference type="ARBA" id="ARBA00022989"/>
    </source>
</evidence>
<protein>
    <recommendedName>
        <fullName evidence="10">Aquaporin</fullName>
    </recommendedName>
</protein>
<keyword evidence="3 6" id="KW-0812">Transmembrane</keyword>
<dbReference type="PANTHER" id="PTHR19139">
    <property type="entry name" value="AQUAPORIN TRANSPORTER"/>
    <property type="match status" value="1"/>
</dbReference>
<name>A0A1F5GFL6_9BACT</name>
<feature type="transmembrane region" description="Helical" evidence="7">
    <location>
        <begin position="134"/>
        <end position="154"/>
    </location>
</feature>
<dbReference type="GO" id="GO:0005886">
    <property type="term" value="C:plasma membrane"/>
    <property type="evidence" value="ECO:0007669"/>
    <property type="project" value="TreeGrafter"/>
</dbReference>
<dbReference type="GO" id="GO:0015250">
    <property type="term" value="F:water channel activity"/>
    <property type="evidence" value="ECO:0007669"/>
    <property type="project" value="TreeGrafter"/>
</dbReference>
<dbReference type="EMBL" id="MFBF01000039">
    <property type="protein sequence ID" value="OGD90644.1"/>
    <property type="molecule type" value="Genomic_DNA"/>
</dbReference>
<dbReference type="SUPFAM" id="SSF81338">
    <property type="entry name" value="Aquaporin-like"/>
    <property type="match status" value="1"/>
</dbReference>
<gene>
    <name evidence="8" type="ORF">A3D07_01575</name>
</gene>
<keyword evidence="5 7" id="KW-0472">Membrane</keyword>